<keyword evidence="2" id="KW-1185">Reference proteome</keyword>
<organism evidence="1 2">
    <name type="scientific">Petromyces alliaceus</name>
    <name type="common">Aspergillus alliaceus</name>
    <dbReference type="NCBI Taxonomy" id="209559"/>
    <lineage>
        <taxon>Eukaryota</taxon>
        <taxon>Fungi</taxon>
        <taxon>Dikarya</taxon>
        <taxon>Ascomycota</taxon>
        <taxon>Pezizomycotina</taxon>
        <taxon>Eurotiomycetes</taxon>
        <taxon>Eurotiomycetidae</taxon>
        <taxon>Eurotiales</taxon>
        <taxon>Aspergillaceae</taxon>
        <taxon>Aspergillus</taxon>
        <taxon>Aspergillus subgen. Circumdati</taxon>
    </lineage>
</organism>
<dbReference type="EMBL" id="SPNV01000009">
    <property type="protein sequence ID" value="KAF5866308.1"/>
    <property type="molecule type" value="Genomic_DNA"/>
</dbReference>
<dbReference type="AlphaFoldDB" id="A0A8H6AH49"/>
<name>A0A8H6AH49_PETAA</name>
<proteinExistence type="predicted"/>
<sequence length="143" mass="15384">MAVAGSSAVAAQSFVIIVVGGGKCAVVGVGTSIAMSEKILLVQTRSVIDMVMTVINVERNKFKKPLVTCSESITGVLPAKSATVALHDTFSDARSVRLRSVGGLNRTDLRVWSFIDQKEQDSIYHVQLFGSFSDDFQLSRGFL</sequence>
<gene>
    <name evidence="1" type="ORF">ETB97_012474</name>
</gene>
<comment type="caution">
    <text evidence="1">The sequence shown here is derived from an EMBL/GenBank/DDBJ whole genome shotgun (WGS) entry which is preliminary data.</text>
</comment>
<evidence type="ECO:0000313" key="1">
    <source>
        <dbReference type="EMBL" id="KAF5866308.1"/>
    </source>
</evidence>
<dbReference type="Proteomes" id="UP000541154">
    <property type="component" value="Unassembled WGS sequence"/>
</dbReference>
<accession>A0A8H6AH49</accession>
<evidence type="ECO:0000313" key="2">
    <source>
        <dbReference type="Proteomes" id="UP000541154"/>
    </source>
</evidence>
<protein>
    <submittedName>
        <fullName evidence="1">Uncharacterized protein</fullName>
    </submittedName>
</protein>
<reference evidence="1 2" key="1">
    <citation type="submission" date="2019-04" db="EMBL/GenBank/DDBJ databases">
        <title>Aspergillus burnettii sp. nov., novel species from soil in southeast Queensland.</title>
        <authorList>
            <person name="Gilchrist C.L.M."/>
            <person name="Pitt J.I."/>
            <person name="Lange L."/>
            <person name="Lacey H.J."/>
            <person name="Vuong D."/>
            <person name="Midgley D.J."/>
            <person name="Greenfield P."/>
            <person name="Bradbury M."/>
            <person name="Lacey E."/>
            <person name="Busk P.K."/>
            <person name="Pilgaard B."/>
            <person name="Chooi Y.H."/>
            <person name="Piggott A.M."/>
        </authorList>
    </citation>
    <scope>NUCLEOTIDE SEQUENCE [LARGE SCALE GENOMIC DNA]</scope>
    <source>
        <strain evidence="1 2">FRR 5400</strain>
    </source>
</reference>